<dbReference type="Gene3D" id="3.30.1130.10">
    <property type="match status" value="1"/>
</dbReference>
<evidence type="ECO:0000256" key="2">
    <source>
        <dbReference type="ARBA" id="ARBA00005080"/>
    </source>
</evidence>
<evidence type="ECO:0000256" key="1">
    <source>
        <dbReference type="ARBA" id="ARBA00001052"/>
    </source>
</evidence>
<reference evidence="8 9" key="1">
    <citation type="submission" date="2014-02" db="EMBL/GenBank/DDBJ databases">
        <title>The small core and large imbalanced accessory genome model reveals a collaborative survival strategy of Sorangium cellulosum strains in nature.</title>
        <authorList>
            <person name="Han K."/>
            <person name="Peng R."/>
            <person name="Blom J."/>
            <person name="Li Y.-Z."/>
        </authorList>
    </citation>
    <scope>NUCLEOTIDE SEQUENCE [LARGE SCALE GENOMIC DNA]</scope>
    <source>
        <strain evidence="8 9">So0008-312</strain>
    </source>
</reference>
<dbReference type="PANTHER" id="PTHR11109">
    <property type="entry name" value="GTP CYCLOHYDROLASE I"/>
    <property type="match status" value="1"/>
</dbReference>
<dbReference type="InterPro" id="IPR043133">
    <property type="entry name" value="GTP-CH-I_C/QueF"/>
</dbReference>
<dbReference type="Gene3D" id="1.10.286.10">
    <property type="match status" value="1"/>
</dbReference>
<evidence type="ECO:0000313" key="8">
    <source>
        <dbReference type="EMBL" id="KYF69174.1"/>
    </source>
</evidence>
<dbReference type="GO" id="GO:0003934">
    <property type="term" value="F:GTP cyclohydrolase I activity"/>
    <property type="evidence" value="ECO:0007669"/>
    <property type="project" value="UniProtKB-EC"/>
</dbReference>
<evidence type="ECO:0000256" key="6">
    <source>
        <dbReference type="ARBA" id="ARBA00022801"/>
    </source>
</evidence>
<comment type="catalytic activity">
    <reaction evidence="1">
        <text>GTP + H2O = 7,8-dihydroneopterin 3'-triphosphate + formate + H(+)</text>
        <dbReference type="Rhea" id="RHEA:17473"/>
        <dbReference type="ChEBI" id="CHEBI:15377"/>
        <dbReference type="ChEBI" id="CHEBI:15378"/>
        <dbReference type="ChEBI" id="CHEBI:15740"/>
        <dbReference type="ChEBI" id="CHEBI:37565"/>
        <dbReference type="ChEBI" id="CHEBI:58462"/>
        <dbReference type="EC" id="3.5.4.16"/>
    </reaction>
</comment>
<evidence type="ECO:0000256" key="3">
    <source>
        <dbReference type="ARBA" id="ARBA00008085"/>
    </source>
</evidence>
<dbReference type="EC" id="3.5.4.16" evidence="4"/>
<accession>A0A150QMK1</accession>
<organism evidence="8 9">
    <name type="scientific">Sorangium cellulosum</name>
    <name type="common">Polyangium cellulosum</name>
    <dbReference type="NCBI Taxonomy" id="56"/>
    <lineage>
        <taxon>Bacteria</taxon>
        <taxon>Pseudomonadati</taxon>
        <taxon>Myxococcota</taxon>
        <taxon>Polyangia</taxon>
        <taxon>Polyangiales</taxon>
        <taxon>Polyangiaceae</taxon>
        <taxon>Sorangium</taxon>
    </lineage>
</organism>
<dbReference type="OrthoDB" id="9801207at2"/>
<dbReference type="Proteomes" id="UP000075260">
    <property type="component" value="Unassembled WGS sequence"/>
</dbReference>
<dbReference type="InterPro" id="IPR001474">
    <property type="entry name" value="GTP_CycHdrlase_I"/>
</dbReference>
<dbReference type="GO" id="GO:0005525">
    <property type="term" value="F:GTP binding"/>
    <property type="evidence" value="ECO:0007669"/>
    <property type="project" value="TreeGrafter"/>
</dbReference>
<dbReference type="PANTHER" id="PTHR11109:SF7">
    <property type="entry name" value="GTP CYCLOHYDROLASE 1"/>
    <property type="match status" value="1"/>
</dbReference>
<dbReference type="Pfam" id="PF01227">
    <property type="entry name" value="GTP_cyclohydroI"/>
    <property type="match status" value="1"/>
</dbReference>
<keyword evidence="6 8" id="KW-0378">Hydrolase</keyword>
<dbReference type="GO" id="GO:0046654">
    <property type="term" value="P:tetrahydrofolate biosynthetic process"/>
    <property type="evidence" value="ECO:0007669"/>
    <property type="project" value="InterPro"/>
</dbReference>
<dbReference type="GO" id="GO:0005737">
    <property type="term" value="C:cytoplasm"/>
    <property type="evidence" value="ECO:0007669"/>
    <property type="project" value="TreeGrafter"/>
</dbReference>
<dbReference type="SUPFAM" id="SSF55620">
    <property type="entry name" value="Tetrahydrobiopterin biosynthesis enzymes-like"/>
    <property type="match status" value="1"/>
</dbReference>
<dbReference type="EMBL" id="JEMA01000492">
    <property type="protein sequence ID" value="KYF69174.1"/>
    <property type="molecule type" value="Genomic_DNA"/>
</dbReference>
<dbReference type="GO" id="GO:0006729">
    <property type="term" value="P:tetrahydrobiopterin biosynthetic process"/>
    <property type="evidence" value="ECO:0007669"/>
    <property type="project" value="TreeGrafter"/>
</dbReference>
<sequence>MIDRQRAARAIEEFLRALGRDVEGELAGTGERVADAWADDLIEGEAIDAAAVLREGAMETGPFERGLVVARDLAVTTMCPHHLLPGHGTGIVAYLPGARVAGIGTIAHVLDALARRLTLQERIGGQLVDLLVNELGARGALCKLALTHTCLIARGERKAGAVIETVAVAGAFAEPGPERDLAFAAALSGGRA</sequence>
<keyword evidence="5" id="KW-0554">One-carbon metabolism</keyword>
<dbReference type="InterPro" id="IPR020602">
    <property type="entry name" value="GTP_CycHdrlase_I_dom"/>
</dbReference>
<dbReference type="InterPro" id="IPR043134">
    <property type="entry name" value="GTP-CH-I_N"/>
</dbReference>
<dbReference type="PROSITE" id="PS00859">
    <property type="entry name" value="GTP_CYCLOHYDROL_1_1"/>
    <property type="match status" value="1"/>
</dbReference>
<dbReference type="RefSeq" id="WP_061608602.1">
    <property type="nucleotide sequence ID" value="NZ_JEMA01000492.1"/>
</dbReference>
<name>A0A150QMK1_SORCE</name>
<feature type="domain" description="GTP cyclohydrolase I" evidence="7">
    <location>
        <begin position="8"/>
        <end position="176"/>
    </location>
</feature>
<comment type="similarity">
    <text evidence="3">Belongs to the GTP cyclohydrolase I family.</text>
</comment>
<comment type="caution">
    <text evidence="8">The sequence shown here is derived from an EMBL/GenBank/DDBJ whole genome shotgun (WGS) entry which is preliminary data.</text>
</comment>
<dbReference type="InterPro" id="IPR018234">
    <property type="entry name" value="GTP_CycHdrlase_I_CS"/>
</dbReference>
<evidence type="ECO:0000259" key="7">
    <source>
        <dbReference type="Pfam" id="PF01227"/>
    </source>
</evidence>
<dbReference type="GO" id="GO:0006730">
    <property type="term" value="P:one-carbon metabolic process"/>
    <property type="evidence" value="ECO:0007669"/>
    <property type="project" value="UniProtKB-KW"/>
</dbReference>
<dbReference type="UniPathway" id="UPA00848">
    <property type="reaction ID" value="UER00151"/>
</dbReference>
<gene>
    <name evidence="8" type="ORF">BE15_20365</name>
</gene>
<comment type="pathway">
    <text evidence="2">Cofactor biosynthesis; 7,8-dihydroneopterin triphosphate biosynthesis; 7,8-dihydroneopterin triphosphate from GTP: step 1/1.</text>
</comment>
<protein>
    <recommendedName>
        <fullName evidence="4">GTP cyclohydrolase I</fullName>
        <ecNumber evidence="4">3.5.4.16</ecNumber>
    </recommendedName>
</protein>
<proteinExistence type="inferred from homology"/>
<evidence type="ECO:0000256" key="4">
    <source>
        <dbReference type="ARBA" id="ARBA00012715"/>
    </source>
</evidence>
<dbReference type="GO" id="GO:0008270">
    <property type="term" value="F:zinc ion binding"/>
    <property type="evidence" value="ECO:0007669"/>
    <property type="project" value="TreeGrafter"/>
</dbReference>
<dbReference type="AlphaFoldDB" id="A0A150QMK1"/>
<evidence type="ECO:0000313" key="9">
    <source>
        <dbReference type="Proteomes" id="UP000075260"/>
    </source>
</evidence>
<evidence type="ECO:0000256" key="5">
    <source>
        <dbReference type="ARBA" id="ARBA00022563"/>
    </source>
</evidence>